<dbReference type="AlphaFoldDB" id="A0AAD7L388"/>
<dbReference type="InterPro" id="IPR003340">
    <property type="entry name" value="B3_DNA-bd"/>
</dbReference>
<dbReference type="CDD" id="cd10017">
    <property type="entry name" value="B3_DNA"/>
    <property type="match status" value="2"/>
</dbReference>
<evidence type="ECO:0000256" key="3">
    <source>
        <dbReference type="ARBA" id="ARBA00023125"/>
    </source>
</evidence>
<protein>
    <submittedName>
        <fullName evidence="8">B3 domain-containing protein</fullName>
    </submittedName>
</protein>
<evidence type="ECO:0000256" key="5">
    <source>
        <dbReference type="ARBA" id="ARBA00023242"/>
    </source>
</evidence>
<dbReference type="GO" id="GO:0005634">
    <property type="term" value="C:nucleus"/>
    <property type="evidence" value="ECO:0007669"/>
    <property type="project" value="UniProtKB-SubCell"/>
</dbReference>
<dbReference type="InterPro" id="IPR050655">
    <property type="entry name" value="Plant_B3_domain"/>
</dbReference>
<keyword evidence="5" id="KW-0539">Nucleus</keyword>
<proteinExistence type="predicted"/>
<feature type="region of interest" description="Disordered" evidence="6">
    <location>
        <begin position="187"/>
        <end position="227"/>
    </location>
</feature>
<dbReference type="KEGG" id="qsa:O6P43_026886"/>
<dbReference type="Gene3D" id="2.40.330.10">
    <property type="entry name" value="DNA-binding pseudobarrel domain"/>
    <property type="match status" value="2"/>
</dbReference>
<keyword evidence="9" id="KW-1185">Reference proteome</keyword>
<name>A0AAD7L388_QUISA</name>
<dbReference type="InterPro" id="IPR015300">
    <property type="entry name" value="DNA-bd_pseudobarrel_sf"/>
</dbReference>
<dbReference type="PANTHER" id="PTHR31920">
    <property type="entry name" value="B3 DOMAIN-CONTAINING"/>
    <property type="match status" value="1"/>
</dbReference>
<keyword evidence="2" id="KW-0805">Transcription regulation</keyword>
<evidence type="ECO:0000256" key="1">
    <source>
        <dbReference type="ARBA" id="ARBA00004123"/>
    </source>
</evidence>
<dbReference type="PROSITE" id="PS50863">
    <property type="entry name" value="B3"/>
    <property type="match status" value="2"/>
</dbReference>
<comment type="subcellular location">
    <subcellularLocation>
        <location evidence="1">Nucleus</location>
    </subcellularLocation>
</comment>
<dbReference type="Pfam" id="PF02362">
    <property type="entry name" value="B3"/>
    <property type="match status" value="2"/>
</dbReference>
<feature type="region of interest" description="Disordered" evidence="6">
    <location>
        <begin position="242"/>
        <end position="329"/>
    </location>
</feature>
<gene>
    <name evidence="8" type="ORF">O6P43_026886</name>
</gene>
<reference evidence="8" key="1">
    <citation type="journal article" date="2023" name="Science">
        <title>Elucidation of the pathway for biosynthesis of saponin adjuvants from the soapbark tree.</title>
        <authorList>
            <person name="Reed J."/>
            <person name="Orme A."/>
            <person name="El-Demerdash A."/>
            <person name="Owen C."/>
            <person name="Martin L.B.B."/>
            <person name="Misra R.C."/>
            <person name="Kikuchi S."/>
            <person name="Rejzek M."/>
            <person name="Martin A.C."/>
            <person name="Harkess A."/>
            <person name="Leebens-Mack J."/>
            <person name="Louveau T."/>
            <person name="Stephenson M.J."/>
            <person name="Osbourn A."/>
        </authorList>
    </citation>
    <scope>NUCLEOTIDE SEQUENCE</scope>
    <source>
        <strain evidence="8">S10</strain>
    </source>
</reference>
<feature type="compositionally biased region" description="Basic and acidic residues" evidence="6">
    <location>
        <begin position="256"/>
        <end position="268"/>
    </location>
</feature>
<evidence type="ECO:0000256" key="6">
    <source>
        <dbReference type="SAM" id="MobiDB-lite"/>
    </source>
</evidence>
<dbReference type="EMBL" id="JARAOO010000011">
    <property type="protein sequence ID" value="KAJ7950733.1"/>
    <property type="molecule type" value="Genomic_DNA"/>
</dbReference>
<keyword evidence="4" id="KW-0804">Transcription</keyword>
<accession>A0AAD7L388</accession>
<evidence type="ECO:0000256" key="4">
    <source>
        <dbReference type="ARBA" id="ARBA00023163"/>
    </source>
</evidence>
<comment type="caution">
    <text evidence="8">The sequence shown here is derived from an EMBL/GenBank/DDBJ whole genome shotgun (WGS) entry which is preliminary data.</text>
</comment>
<sequence length="451" mass="51176">MHFKAVNMTSGDRRRNDHLPATMKLIQFFKIILDGALRDGKLRIPRKFLMKYGKGLSNSMLLKLPNGAEWRVNLTKHNGEVWIQDGWKEFADYYSLCHGYLVLFKCESSSCFHVHIFDFSAVEIDYPDPINNGSAEEAETAQGLRDIEPNEILDESDDDSVEILDNTDNDSIIILDESDNDSVNIIGESPSHPKRKQKSLLPCPKPCKMMKTNSGSSKLESMPDMRKENPSFRVEITRSGGKKFSNSELNHHLHSTNRDYKETGHRNGDNQVAPNPISPENEAPGLAFLHDHFTTKGHPNPLEKVKLEEPSKLEKPIDQGKHSSKLATQTTSTLSHSVALEAALLFKPENPFFIVTISLSISKRWTMRLPGDFLKEHFEHQRQHKDLMLQVGDRNWPIKLLIYPKHGSGWLSAGWSAFTKENNLQVGDVCVIELIKRDEVVLKVSIFRLSS</sequence>
<feature type="domain" description="TF-B3" evidence="7">
    <location>
        <begin position="27"/>
        <end position="120"/>
    </location>
</feature>
<keyword evidence="3" id="KW-0238">DNA-binding</keyword>
<evidence type="ECO:0000259" key="7">
    <source>
        <dbReference type="PROSITE" id="PS50863"/>
    </source>
</evidence>
<dbReference type="SUPFAM" id="SSF101936">
    <property type="entry name" value="DNA-binding pseudobarrel domain"/>
    <property type="match status" value="2"/>
</dbReference>
<dbReference type="PANTHER" id="PTHR31920:SF108">
    <property type="entry name" value="B3 DOMAIN-CONTAINING TRANSCRIPTION FACTOR VRN1-LIKE"/>
    <property type="match status" value="1"/>
</dbReference>
<feature type="compositionally biased region" description="Basic and acidic residues" evidence="6">
    <location>
        <begin position="301"/>
        <end position="321"/>
    </location>
</feature>
<dbReference type="SMART" id="SM01019">
    <property type="entry name" value="B3"/>
    <property type="match status" value="2"/>
</dbReference>
<evidence type="ECO:0000313" key="8">
    <source>
        <dbReference type="EMBL" id="KAJ7950733.1"/>
    </source>
</evidence>
<dbReference type="GO" id="GO:0003677">
    <property type="term" value="F:DNA binding"/>
    <property type="evidence" value="ECO:0007669"/>
    <property type="project" value="UniProtKB-KW"/>
</dbReference>
<dbReference type="Proteomes" id="UP001163823">
    <property type="component" value="Chromosome 11"/>
</dbReference>
<evidence type="ECO:0000313" key="9">
    <source>
        <dbReference type="Proteomes" id="UP001163823"/>
    </source>
</evidence>
<evidence type="ECO:0000256" key="2">
    <source>
        <dbReference type="ARBA" id="ARBA00023015"/>
    </source>
</evidence>
<feature type="domain" description="TF-B3" evidence="7">
    <location>
        <begin position="352"/>
        <end position="450"/>
    </location>
</feature>
<organism evidence="8 9">
    <name type="scientific">Quillaja saponaria</name>
    <name type="common">Soap bark tree</name>
    <dbReference type="NCBI Taxonomy" id="32244"/>
    <lineage>
        <taxon>Eukaryota</taxon>
        <taxon>Viridiplantae</taxon>
        <taxon>Streptophyta</taxon>
        <taxon>Embryophyta</taxon>
        <taxon>Tracheophyta</taxon>
        <taxon>Spermatophyta</taxon>
        <taxon>Magnoliopsida</taxon>
        <taxon>eudicotyledons</taxon>
        <taxon>Gunneridae</taxon>
        <taxon>Pentapetalae</taxon>
        <taxon>rosids</taxon>
        <taxon>fabids</taxon>
        <taxon>Fabales</taxon>
        <taxon>Quillajaceae</taxon>
        <taxon>Quillaja</taxon>
    </lineage>
</organism>